<dbReference type="AlphaFoldDB" id="A0A1Q9LPY1"/>
<dbReference type="EMBL" id="MKQR01000007">
    <property type="protein sequence ID" value="OLR94106.1"/>
    <property type="molecule type" value="Genomic_DNA"/>
</dbReference>
<dbReference type="STRING" id="1193682.BJP25_09805"/>
<organism evidence="3 4">
    <name type="scientific">Actinokineospora bangkokensis</name>
    <dbReference type="NCBI Taxonomy" id="1193682"/>
    <lineage>
        <taxon>Bacteria</taxon>
        <taxon>Bacillati</taxon>
        <taxon>Actinomycetota</taxon>
        <taxon>Actinomycetes</taxon>
        <taxon>Pseudonocardiales</taxon>
        <taxon>Pseudonocardiaceae</taxon>
        <taxon>Actinokineospora</taxon>
    </lineage>
</organism>
<dbReference type="RefSeq" id="WP_075973486.1">
    <property type="nucleotide sequence ID" value="NZ_MKQR01000007.1"/>
</dbReference>
<keyword evidence="4" id="KW-1185">Reference proteome</keyword>
<evidence type="ECO:0000256" key="1">
    <source>
        <dbReference type="SAM" id="MobiDB-lite"/>
    </source>
</evidence>
<evidence type="ECO:0000313" key="4">
    <source>
        <dbReference type="Proteomes" id="UP000186040"/>
    </source>
</evidence>
<feature type="chain" id="PRO_5012118916" evidence="2">
    <location>
        <begin position="27"/>
        <end position="160"/>
    </location>
</feature>
<dbReference type="Proteomes" id="UP000186040">
    <property type="component" value="Unassembled WGS sequence"/>
</dbReference>
<protein>
    <submittedName>
        <fullName evidence="3">Uncharacterized protein</fullName>
    </submittedName>
</protein>
<feature type="signal peptide" evidence="2">
    <location>
        <begin position="1"/>
        <end position="26"/>
    </location>
</feature>
<evidence type="ECO:0000256" key="2">
    <source>
        <dbReference type="SAM" id="SignalP"/>
    </source>
</evidence>
<comment type="caution">
    <text evidence="3">The sequence shown here is derived from an EMBL/GenBank/DDBJ whole genome shotgun (WGS) entry which is preliminary data.</text>
</comment>
<accession>A0A1Q9LPY1</accession>
<dbReference type="PROSITE" id="PS51318">
    <property type="entry name" value="TAT"/>
    <property type="match status" value="1"/>
</dbReference>
<evidence type="ECO:0000313" key="3">
    <source>
        <dbReference type="EMBL" id="OLR94106.1"/>
    </source>
</evidence>
<gene>
    <name evidence="3" type="ORF">BJP25_09805</name>
</gene>
<reference evidence="3 4" key="1">
    <citation type="submission" date="2016-10" db="EMBL/GenBank/DDBJ databases">
        <title>The Draft Genome Sequence of Actinokineospora bangkokensis 44EHWT reveals the biosynthetic pathway of antifungal compounds Thailandins with unusual extender unit butylmalonyl-CoA.</title>
        <authorList>
            <person name="Greule A."/>
            <person name="Intra B."/>
            <person name="Flemming S."/>
            <person name="Rommel M.G."/>
            <person name="Panbangred W."/>
            <person name="Bechthold A."/>
        </authorList>
    </citation>
    <scope>NUCLEOTIDE SEQUENCE [LARGE SCALE GENOMIC DNA]</scope>
    <source>
        <strain evidence="3 4">44EHW</strain>
    </source>
</reference>
<dbReference type="InterPro" id="IPR006311">
    <property type="entry name" value="TAT_signal"/>
</dbReference>
<keyword evidence="2" id="KW-0732">Signal</keyword>
<feature type="compositionally biased region" description="Pro residues" evidence="1">
    <location>
        <begin position="91"/>
        <end position="109"/>
    </location>
</feature>
<feature type="region of interest" description="Disordered" evidence="1">
    <location>
        <begin position="78"/>
        <end position="112"/>
    </location>
</feature>
<sequence>MTATPLTRRALLRAAAAAAVAAPVLAACTTGADVPEGPDPLAALAARARADAALATAVATALPALAAPAQELARVRGEHATALQAEVDRLSPPPSSAAPSAPPASPTPPADAAAAKAALVDALTAAEGEASAVVPTAPRYRAGLVASVAAACACLREVLG</sequence>
<proteinExistence type="predicted"/>
<name>A0A1Q9LPY1_9PSEU</name>